<keyword evidence="1" id="KW-0812">Transmembrane</keyword>
<evidence type="ECO:0000313" key="3">
    <source>
        <dbReference type="Proteomes" id="UP000218427"/>
    </source>
</evidence>
<dbReference type="Proteomes" id="UP000218427">
    <property type="component" value="Unassembled WGS sequence"/>
</dbReference>
<comment type="caution">
    <text evidence="2">The sequence shown here is derived from an EMBL/GenBank/DDBJ whole genome shotgun (WGS) entry which is preliminary data.</text>
</comment>
<feature type="transmembrane region" description="Helical" evidence="1">
    <location>
        <begin position="21"/>
        <end position="40"/>
    </location>
</feature>
<protein>
    <submittedName>
        <fullName evidence="2">Uncharacterized protein</fullName>
    </submittedName>
</protein>
<name>A0ABX4HXL7_9GAMM</name>
<keyword evidence="1" id="KW-1133">Transmembrane helix</keyword>
<keyword evidence="1" id="KW-0472">Membrane</keyword>
<keyword evidence="3" id="KW-1185">Reference proteome</keyword>
<reference evidence="2" key="1">
    <citation type="submission" date="2017-08" db="EMBL/GenBank/DDBJ databases">
        <title>Microbulbifer marisrubri sp. nov., a halophilic alphaproteobacterium isolated from marine sediment of the Yellow Sea, China.</title>
        <authorList>
            <person name="Zhang G."/>
            <person name="Xiong Q."/>
        </authorList>
    </citation>
    <scope>NUCLEOTIDE SEQUENCE [LARGE SCALE GENOMIC DNA]</scope>
    <source>
        <strain evidence="2">WRN-8</strain>
    </source>
</reference>
<evidence type="ECO:0000313" key="2">
    <source>
        <dbReference type="EMBL" id="PCO04880.1"/>
    </source>
</evidence>
<organism evidence="2 3">
    <name type="scientific">Microbulbifer flavimaris</name>
    <dbReference type="NCBI Taxonomy" id="1781068"/>
    <lineage>
        <taxon>Bacteria</taxon>
        <taxon>Pseudomonadati</taxon>
        <taxon>Pseudomonadota</taxon>
        <taxon>Gammaproteobacteria</taxon>
        <taxon>Cellvibrionales</taxon>
        <taxon>Microbulbiferaceae</taxon>
        <taxon>Microbulbifer</taxon>
    </lineage>
</organism>
<proteinExistence type="predicted"/>
<dbReference type="EMBL" id="LRFG02000004">
    <property type="protein sequence ID" value="PCO04880.1"/>
    <property type="molecule type" value="Genomic_DNA"/>
</dbReference>
<accession>A0ABX4HXL7</accession>
<sequence length="69" mass="7723">MLELINNCLHLPSAPARRTDIFLPIHSLIFPATNLLVALFSTLRASARNAVTLDDNPKLINNFIQHICE</sequence>
<evidence type="ECO:0000256" key="1">
    <source>
        <dbReference type="SAM" id="Phobius"/>
    </source>
</evidence>
<gene>
    <name evidence="2" type="ORF">AWR36_012880</name>
</gene>